<comment type="caution">
    <text evidence="8">The sequence shown here is derived from an EMBL/GenBank/DDBJ whole genome shotgun (WGS) entry which is preliminary data.</text>
</comment>
<feature type="transmembrane region" description="Helical" evidence="6">
    <location>
        <begin position="319"/>
        <end position="344"/>
    </location>
</feature>
<evidence type="ECO:0000259" key="7">
    <source>
        <dbReference type="PROSITE" id="PS50850"/>
    </source>
</evidence>
<organism evidence="8 9">
    <name type="scientific">Angustibacter aerolatus</name>
    <dbReference type="NCBI Taxonomy" id="1162965"/>
    <lineage>
        <taxon>Bacteria</taxon>
        <taxon>Bacillati</taxon>
        <taxon>Actinomycetota</taxon>
        <taxon>Actinomycetes</taxon>
        <taxon>Kineosporiales</taxon>
        <taxon>Kineosporiaceae</taxon>
    </lineage>
</organism>
<evidence type="ECO:0000256" key="4">
    <source>
        <dbReference type="ARBA" id="ARBA00023136"/>
    </source>
</evidence>
<feature type="region of interest" description="Disordered" evidence="5">
    <location>
        <begin position="205"/>
        <end position="226"/>
    </location>
</feature>
<reference evidence="9" key="1">
    <citation type="journal article" date="2019" name="Int. J. Syst. Evol. Microbiol.">
        <title>The Global Catalogue of Microorganisms (GCM) 10K type strain sequencing project: providing services to taxonomists for standard genome sequencing and annotation.</title>
        <authorList>
            <consortium name="The Broad Institute Genomics Platform"/>
            <consortium name="The Broad Institute Genome Sequencing Center for Infectious Disease"/>
            <person name="Wu L."/>
            <person name="Ma J."/>
        </authorList>
    </citation>
    <scope>NUCLEOTIDE SEQUENCE [LARGE SCALE GENOMIC DNA]</scope>
    <source>
        <strain evidence="9">NBRC 108730</strain>
    </source>
</reference>
<keyword evidence="9" id="KW-1185">Reference proteome</keyword>
<feature type="transmembrane region" description="Helical" evidence="6">
    <location>
        <begin position="167"/>
        <end position="186"/>
    </location>
</feature>
<dbReference type="Proteomes" id="UP001157017">
    <property type="component" value="Unassembled WGS sequence"/>
</dbReference>
<dbReference type="SUPFAM" id="SSF103473">
    <property type="entry name" value="MFS general substrate transporter"/>
    <property type="match status" value="1"/>
</dbReference>
<dbReference type="PANTHER" id="PTHR23542:SF1">
    <property type="entry name" value="MAJOR FACILITATOR SUPERFAMILY (MFS) PROFILE DOMAIN-CONTAINING PROTEIN"/>
    <property type="match status" value="1"/>
</dbReference>
<evidence type="ECO:0000256" key="2">
    <source>
        <dbReference type="ARBA" id="ARBA00022692"/>
    </source>
</evidence>
<accession>A0ABQ6JDW1</accession>
<dbReference type="Pfam" id="PF07690">
    <property type="entry name" value="MFS_1"/>
    <property type="match status" value="2"/>
</dbReference>
<evidence type="ECO:0000313" key="8">
    <source>
        <dbReference type="EMBL" id="GMA85385.1"/>
    </source>
</evidence>
<feature type="transmembrane region" description="Helical" evidence="6">
    <location>
        <begin position="297"/>
        <end position="313"/>
    </location>
</feature>
<dbReference type="InterPro" id="IPR036259">
    <property type="entry name" value="MFS_trans_sf"/>
</dbReference>
<feature type="transmembrane region" description="Helical" evidence="6">
    <location>
        <begin position="138"/>
        <end position="161"/>
    </location>
</feature>
<feature type="transmembrane region" description="Helical" evidence="6">
    <location>
        <begin position="270"/>
        <end position="290"/>
    </location>
</feature>
<feature type="domain" description="Major facilitator superfamily (MFS) profile" evidence="7">
    <location>
        <begin position="169"/>
        <end position="460"/>
    </location>
</feature>
<dbReference type="EMBL" id="BSUZ01000001">
    <property type="protein sequence ID" value="GMA85385.1"/>
    <property type="molecule type" value="Genomic_DNA"/>
</dbReference>
<keyword evidence="3 6" id="KW-1133">Transmembrane helix</keyword>
<feature type="transmembrane region" description="Helical" evidence="6">
    <location>
        <begin position="356"/>
        <end position="376"/>
    </location>
</feature>
<proteinExistence type="predicted"/>
<feature type="transmembrane region" description="Helical" evidence="6">
    <location>
        <begin position="49"/>
        <end position="69"/>
    </location>
</feature>
<dbReference type="PANTHER" id="PTHR23542">
    <property type="match status" value="1"/>
</dbReference>
<evidence type="ECO:0000256" key="1">
    <source>
        <dbReference type="ARBA" id="ARBA00004651"/>
    </source>
</evidence>
<comment type="subcellular location">
    <subcellularLocation>
        <location evidence="1">Cell membrane</location>
        <topology evidence="1">Multi-pass membrane protein</topology>
    </subcellularLocation>
</comment>
<protein>
    <submittedName>
        <fullName evidence="8">MFS transporter</fullName>
    </submittedName>
</protein>
<evidence type="ECO:0000256" key="6">
    <source>
        <dbReference type="SAM" id="Phobius"/>
    </source>
</evidence>
<feature type="transmembrane region" description="Helical" evidence="6">
    <location>
        <begin position="382"/>
        <end position="403"/>
    </location>
</feature>
<evidence type="ECO:0000313" key="9">
    <source>
        <dbReference type="Proteomes" id="UP001157017"/>
    </source>
</evidence>
<name>A0ABQ6JDW1_9ACTN</name>
<gene>
    <name evidence="8" type="ORF">GCM10025868_06350</name>
</gene>
<feature type="transmembrane region" description="Helical" evidence="6">
    <location>
        <begin position="105"/>
        <end position="126"/>
    </location>
</feature>
<evidence type="ECO:0000256" key="3">
    <source>
        <dbReference type="ARBA" id="ARBA00022989"/>
    </source>
</evidence>
<feature type="transmembrane region" description="Helical" evidence="6">
    <location>
        <begin position="235"/>
        <end position="258"/>
    </location>
</feature>
<dbReference type="Gene3D" id="1.20.1250.20">
    <property type="entry name" value="MFS general substrate transporter like domains"/>
    <property type="match status" value="1"/>
</dbReference>
<keyword evidence="2 6" id="KW-0812">Transmembrane</keyword>
<evidence type="ECO:0000256" key="5">
    <source>
        <dbReference type="SAM" id="MobiDB-lite"/>
    </source>
</evidence>
<dbReference type="InterPro" id="IPR020846">
    <property type="entry name" value="MFS_dom"/>
</dbReference>
<keyword evidence="4 6" id="KW-0472">Membrane</keyword>
<sequence length="460" mass="45912">MPLTPYRRVLAVPGVRSLTLLGVLARVPHTAMSVVLTVHVVQGLHRGYAAAGLVVSVMTVGSALGSPWRGRMVDRLGLRRALLPSVVAEGAVWSASPFLPFEGLLVAVLVAGLLGLPVFTVTRLGLAALVPEVQRRAAFALDSMAVEVSFMAGPALGVVVATSVSTHVALLGIAVTSVLAGIALMVQDPPVRAPQEPAVAAPLEHAASAAPDRTAGPARPARPARPAKVPVTPRLLVVLAVTAASTVVLAGTDVSIVASLRESHQPGLTGLVTAVWALASLVGGLVYGAVPRGGTPLVLLLGLGALTAPVGLAPDGWWLVLTVVPAGLLCAPVMTATSEAITALVPERARGEAMGWHGSALTTGVALGAPLAGVAIDRTGAWAGFGVVGVAGVLLALLGLLVVRIRRGPAAATGAGVEAVDEAEQVGVGAVGAAAEAVERVAPGAPGPVTTNPVTRSPGP</sequence>
<dbReference type="InterPro" id="IPR011701">
    <property type="entry name" value="MFS"/>
</dbReference>
<dbReference type="PROSITE" id="PS50850">
    <property type="entry name" value="MFS"/>
    <property type="match status" value="1"/>
</dbReference>